<protein>
    <submittedName>
        <fullName evidence="1">Uncharacterized protein</fullName>
    </submittedName>
</protein>
<proteinExistence type="predicted"/>
<evidence type="ECO:0000313" key="2">
    <source>
        <dbReference type="Proteomes" id="UP000286974"/>
    </source>
</evidence>
<comment type="caution">
    <text evidence="1">The sequence shown here is derived from an EMBL/GenBank/DDBJ whole genome shotgun (WGS) entry which is preliminary data.</text>
</comment>
<dbReference type="AlphaFoldDB" id="A0A401FQ11"/>
<dbReference type="EMBL" id="BEXA01000009">
    <property type="protein sequence ID" value="GAY74311.1"/>
    <property type="molecule type" value="Genomic_DNA"/>
</dbReference>
<organism evidence="1 2">
    <name type="scientific">Lentilactobacillus kosonis</name>
    <dbReference type="NCBI Taxonomy" id="2810561"/>
    <lineage>
        <taxon>Bacteria</taxon>
        <taxon>Bacillati</taxon>
        <taxon>Bacillota</taxon>
        <taxon>Bacilli</taxon>
        <taxon>Lactobacillales</taxon>
        <taxon>Lactobacillaceae</taxon>
        <taxon>Lentilactobacillus</taxon>
    </lineage>
</organism>
<evidence type="ECO:0000313" key="1">
    <source>
        <dbReference type="EMBL" id="GAY74311.1"/>
    </source>
</evidence>
<dbReference type="Proteomes" id="UP000286974">
    <property type="component" value="Unassembled WGS sequence"/>
</dbReference>
<reference evidence="1 2" key="1">
    <citation type="submission" date="2017-11" db="EMBL/GenBank/DDBJ databases">
        <title>Draft Genome Sequence of Lactobacillus curieae NBRC 111893 isolated from Koso, a Japanese sugar-Vegetable Fermented Beverage.</title>
        <authorList>
            <person name="Chiou T.Y."/>
            <person name="Oshima K."/>
            <person name="Suda W."/>
            <person name="Hattori M."/>
            <person name="Takahashi T."/>
        </authorList>
    </citation>
    <scope>NUCLEOTIDE SEQUENCE [LARGE SCALE GENOMIC DNA]</scope>
    <source>
        <strain evidence="1 2">NBRC111893</strain>
    </source>
</reference>
<gene>
    <name evidence="1" type="ORF">NBRC111893_2457</name>
</gene>
<name>A0A401FQ11_9LACO</name>
<accession>A0A401FQ11</accession>
<sequence length="52" mass="5827">MLGNPSASQTDRDLEVEEAIDAMRSYQGKPITESQREVLRGIVKGYLDSKDK</sequence>
<keyword evidence="2" id="KW-1185">Reference proteome</keyword>
<dbReference type="RefSeq" id="WP_225417740.1">
    <property type="nucleotide sequence ID" value="NZ_BEXA01000009.1"/>
</dbReference>